<dbReference type="PROSITE" id="PS51892">
    <property type="entry name" value="SUBTILASE"/>
    <property type="match status" value="1"/>
</dbReference>
<name>A0A060C0M8_9ACTN</name>
<evidence type="ECO:0000256" key="5">
    <source>
        <dbReference type="PROSITE-ProRule" id="PRU01240"/>
    </source>
</evidence>
<keyword evidence="3" id="KW-0378">Hydrolase</keyword>
<dbReference type="GO" id="GO:0004252">
    <property type="term" value="F:serine-type endopeptidase activity"/>
    <property type="evidence" value="ECO:0007669"/>
    <property type="project" value="InterPro"/>
</dbReference>
<feature type="non-terminal residue" evidence="7">
    <location>
        <position position="118"/>
    </location>
</feature>
<evidence type="ECO:0000256" key="1">
    <source>
        <dbReference type="ARBA" id="ARBA00011073"/>
    </source>
</evidence>
<dbReference type="Pfam" id="PF00082">
    <property type="entry name" value="Peptidase_S8"/>
    <property type="match status" value="1"/>
</dbReference>
<dbReference type="SUPFAM" id="SSF52743">
    <property type="entry name" value="Subtilisin-like"/>
    <property type="match status" value="1"/>
</dbReference>
<keyword evidence="2" id="KW-0645">Protease</keyword>
<dbReference type="PANTHER" id="PTHR43806">
    <property type="entry name" value="PEPTIDASE S8"/>
    <property type="match status" value="1"/>
</dbReference>
<accession>A0A060C0M8</accession>
<evidence type="ECO:0000259" key="6">
    <source>
        <dbReference type="Pfam" id="PF00082"/>
    </source>
</evidence>
<dbReference type="InterPro" id="IPR023828">
    <property type="entry name" value="Peptidase_S8_Ser-AS"/>
</dbReference>
<organism evidence="7">
    <name type="scientific">uncultured Streptosporangium sp</name>
    <dbReference type="NCBI Taxonomy" id="668992"/>
    <lineage>
        <taxon>Bacteria</taxon>
        <taxon>Bacillati</taxon>
        <taxon>Actinomycetota</taxon>
        <taxon>Actinomycetes</taxon>
        <taxon>Streptosporangiales</taxon>
        <taxon>Streptosporangiaceae</taxon>
        <taxon>Streptosporangium</taxon>
        <taxon>environmental samples</taxon>
    </lineage>
</organism>
<dbReference type="EMBL" id="KF121168">
    <property type="protein sequence ID" value="AIA88452.1"/>
    <property type="molecule type" value="Genomic_DNA"/>
</dbReference>
<dbReference type="PANTHER" id="PTHR43806:SF11">
    <property type="entry name" value="CEREVISIN-RELATED"/>
    <property type="match status" value="1"/>
</dbReference>
<dbReference type="PROSITE" id="PS00138">
    <property type="entry name" value="SUBTILASE_SER"/>
    <property type="match status" value="1"/>
</dbReference>
<proteinExistence type="inferred from homology"/>
<evidence type="ECO:0000313" key="7">
    <source>
        <dbReference type="EMBL" id="AIA88452.1"/>
    </source>
</evidence>
<evidence type="ECO:0000256" key="4">
    <source>
        <dbReference type="ARBA" id="ARBA00022825"/>
    </source>
</evidence>
<dbReference type="GO" id="GO:0006508">
    <property type="term" value="P:proteolysis"/>
    <property type="evidence" value="ECO:0007669"/>
    <property type="project" value="UniProtKB-KW"/>
</dbReference>
<protein>
    <submittedName>
        <fullName evidence="7">Peptidase_S8</fullName>
    </submittedName>
</protein>
<dbReference type="InterPro" id="IPR050131">
    <property type="entry name" value="Peptidase_S8_subtilisin-like"/>
</dbReference>
<comment type="similarity">
    <text evidence="1 5">Belongs to the peptidase S8 family.</text>
</comment>
<evidence type="ECO:0000256" key="3">
    <source>
        <dbReference type="ARBA" id="ARBA00022801"/>
    </source>
</evidence>
<dbReference type="Gene3D" id="3.40.50.200">
    <property type="entry name" value="Peptidase S8/S53 domain"/>
    <property type="match status" value="1"/>
</dbReference>
<keyword evidence="4" id="KW-0720">Serine protease</keyword>
<dbReference type="Gene3D" id="3.50.30.30">
    <property type="match status" value="1"/>
</dbReference>
<sequence length="118" mass="12173">MVSPLSAEDSFGTEAGSGSLEVYQQVVDNSLANTVSSFSSDGAGTNLELKPDISAPGSSIYAAVMGGYEYMSGTSMATPNISGATALLLGEHTGTDKESYRDSLMARMQSTTTILNDS</sequence>
<reference evidence="7" key="1">
    <citation type="journal article" date="2013" name="Environ. Microbiol.">
        <title>Seasonally variable intestinal metagenomes of the red palm weevil (Rhynchophorus ferrugineus).</title>
        <authorList>
            <person name="Jia S."/>
            <person name="Zhang X."/>
            <person name="Zhang G."/>
            <person name="Yin A."/>
            <person name="Zhang S."/>
            <person name="Li F."/>
            <person name="Wang L."/>
            <person name="Zhao D."/>
            <person name="Yun Q."/>
            <person name="Tala"/>
            <person name="Wang J."/>
            <person name="Sun G."/>
            <person name="Baabdullah M."/>
            <person name="Yu X."/>
            <person name="Hu S."/>
            <person name="Al-Mssallem I.S."/>
            <person name="Yu J."/>
        </authorList>
    </citation>
    <scope>NUCLEOTIDE SEQUENCE</scope>
</reference>
<evidence type="ECO:0000256" key="2">
    <source>
        <dbReference type="ARBA" id="ARBA00022670"/>
    </source>
</evidence>
<feature type="domain" description="Peptidase S8/S53" evidence="6">
    <location>
        <begin position="30"/>
        <end position="107"/>
    </location>
</feature>
<dbReference type="InterPro" id="IPR036852">
    <property type="entry name" value="Peptidase_S8/S53_dom_sf"/>
</dbReference>
<dbReference type="InterPro" id="IPR000209">
    <property type="entry name" value="Peptidase_S8/S53_dom"/>
</dbReference>
<dbReference type="AlphaFoldDB" id="A0A060C0M8"/>
<comment type="caution">
    <text evidence="5">Lacks conserved residue(s) required for the propagation of feature annotation.</text>
</comment>